<dbReference type="EMBL" id="JBFOCI010000010">
    <property type="protein sequence ID" value="MEW9808717.1"/>
    <property type="molecule type" value="Genomic_DNA"/>
</dbReference>
<comment type="caution">
    <text evidence="1">The sequence shown here is derived from an EMBL/GenBank/DDBJ whole genome shotgun (WGS) entry which is preliminary data.</text>
</comment>
<organism evidence="1 2">
    <name type="scientific">Mesorhizobium marinum</name>
    <dbReference type="NCBI Taxonomy" id="3228790"/>
    <lineage>
        <taxon>Bacteria</taxon>
        <taxon>Pseudomonadati</taxon>
        <taxon>Pseudomonadota</taxon>
        <taxon>Alphaproteobacteria</taxon>
        <taxon>Hyphomicrobiales</taxon>
        <taxon>Phyllobacteriaceae</taxon>
        <taxon>Mesorhizobium</taxon>
    </lineage>
</organism>
<sequence>MNRIIPQADMPAAQLMQCSSDVAALLNLCHLAAWEIQNSNDEEEIAALADNIVQVTRLATELLEPVTEALATHEGLRSGT</sequence>
<evidence type="ECO:0000313" key="2">
    <source>
        <dbReference type="Proteomes" id="UP001556196"/>
    </source>
</evidence>
<name>A0ABV3R878_9HYPH</name>
<gene>
    <name evidence="1" type="ORF">ABUE31_22230</name>
</gene>
<dbReference type="Proteomes" id="UP001556196">
    <property type="component" value="Unassembled WGS sequence"/>
</dbReference>
<reference evidence="1 2" key="1">
    <citation type="submission" date="2024-06" db="EMBL/GenBank/DDBJ databases">
        <authorList>
            <person name="Tuo L."/>
        </authorList>
    </citation>
    <scope>NUCLEOTIDE SEQUENCE [LARGE SCALE GENOMIC DNA]</scope>
    <source>
        <strain evidence="1 2">ZMM04-5</strain>
    </source>
</reference>
<evidence type="ECO:0008006" key="3">
    <source>
        <dbReference type="Google" id="ProtNLM"/>
    </source>
</evidence>
<keyword evidence="2" id="KW-1185">Reference proteome</keyword>
<accession>A0ABV3R878</accession>
<protein>
    <recommendedName>
        <fullName evidence="3">DUF3077 domain-containing protein</fullName>
    </recommendedName>
</protein>
<evidence type="ECO:0000313" key="1">
    <source>
        <dbReference type="EMBL" id="MEW9808717.1"/>
    </source>
</evidence>
<dbReference type="RefSeq" id="WP_367725960.1">
    <property type="nucleotide sequence ID" value="NZ_JBFOCI010000010.1"/>
</dbReference>
<proteinExistence type="predicted"/>